<dbReference type="AlphaFoldDB" id="A0A927L6E4"/>
<dbReference type="GeneID" id="79935397"/>
<evidence type="ECO:0000313" key="2">
    <source>
        <dbReference type="Proteomes" id="UP000661025"/>
    </source>
</evidence>
<dbReference type="Pfam" id="PF15589">
    <property type="entry name" value="Imm21"/>
    <property type="match status" value="1"/>
</dbReference>
<dbReference type="RefSeq" id="WP_086804980.1">
    <property type="nucleotide sequence ID" value="NZ_CP119182.1"/>
</dbReference>
<dbReference type="Proteomes" id="UP000661025">
    <property type="component" value="Unassembled WGS sequence"/>
</dbReference>
<gene>
    <name evidence="1" type="ORF">IHE70_23455</name>
</gene>
<organism evidence="1 2">
    <name type="scientific">Streptomyces caniscabiei</name>
    <dbReference type="NCBI Taxonomy" id="2746961"/>
    <lineage>
        <taxon>Bacteria</taxon>
        <taxon>Bacillati</taxon>
        <taxon>Actinomycetota</taxon>
        <taxon>Actinomycetes</taxon>
        <taxon>Kitasatosporales</taxon>
        <taxon>Streptomycetaceae</taxon>
        <taxon>Streptomyces</taxon>
    </lineage>
</organism>
<evidence type="ECO:0000313" key="1">
    <source>
        <dbReference type="EMBL" id="MBD9726124.1"/>
    </source>
</evidence>
<protein>
    <submittedName>
        <fullName evidence="1">Immunity 21 family protein</fullName>
    </submittedName>
</protein>
<dbReference type="InterPro" id="IPR028961">
    <property type="entry name" value="Imm21"/>
</dbReference>
<comment type="caution">
    <text evidence="1">The sequence shown here is derived from an EMBL/GenBank/DDBJ whole genome shotgun (WGS) entry which is preliminary data.</text>
</comment>
<name>A0A927L6E4_9ACTN</name>
<accession>A0A927L6E4</accession>
<reference evidence="1" key="1">
    <citation type="submission" date="2020-09" db="EMBL/GenBank/DDBJ databases">
        <title>Streptomyces canutascabiei sp. nov., which causes potato common scab and is distributed across the world.</title>
        <authorList>
            <person name="Nguyen H.P."/>
            <person name="Weisberg A.J."/>
            <person name="Chang J.H."/>
            <person name="Clarke C.R."/>
        </authorList>
    </citation>
    <scope>NUCLEOTIDE SEQUENCE</scope>
    <source>
        <strain evidence="1">ID-01-6.2a</strain>
    </source>
</reference>
<dbReference type="EMBL" id="JACYXT010000010">
    <property type="protein sequence ID" value="MBD9726124.1"/>
    <property type="molecule type" value="Genomic_DNA"/>
</dbReference>
<sequence>MAGYADAAAVPDVVRWVKSSGGPLMAIPEAVLAFWAGADGDETSSDYDRACDVDGRIGLLPVGDTRALVLGDEPAPTAYLPEHGTFVRRYTADSAGALLADVPAALATAAWEPELRWRVPGPVVLLDAVRPGRSLRETDHVRVELTAGAYTVSAARVTTGPETWLGLIRVRPLADS</sequence>
<proteinExistence type="predicted"/>